<reference evidence="1" key="1">
    <citation type="submission" date="2020-04" db="EMBL/GenBank/DDBJ databases">
        <title>Draft genome resource of the tomato pathogen Pseudocercospora fuligena.</title>
        <authorList>
            <person name="Zaccaron A."/>
        </authorList>
    </citation>
    <scope>NUCLEOTIDE SEQUENCE</scope>
    <source>
        <strain evidence="1">PF001</strain>
    </source>
</reference>
<evidence type="ECO:0000313" key="2">
    <source>
        <dbReference type="Proteomes" id="UP000660729"/>
    </source>
</evidence>
<dbReference type="AlphaFoldDB" id="A0A8H6R9F5"/>
<organism evidence="1 2">
    <name type="scientific">Pseudocercospora fuligena</name>
    <dbReference type="NCBI Taxonomy" id="685502"/>
    <lineage>
        <taxon>Eukaryota</taxon>
        <taxon>Fungi</taxon>
        <taxon>Dikarya</taxon>
        <taxon>Ascomycota</taxon>
        <taxon>Pezizomycotina</taxon>
        <taxon>Dothideomycetes</taxon>
        <taxon>Dothideomycetidae</taxon>
        <taxon>Mycosphaerellales</taxon>
        <taxon>Mycosphaerellaceae</taxon>
        <taxon>Pseudocercospora</taxon>
    </lineage>
</organism>
<dbReference type="EMBL" id="JABCIY010000244">
    <property type="protein sequence ID" value="KAF7186923.1"/>
    <property type="molecule type" value="Genomic_DNA"/>
</dbReference>
<proteinExistence type="predicted"/>
<name>A0A8H6R9F5_9PEZI</name>
<sequence length="258" mass="28556">MGPSTAIWWLEPRCHCSLRRLLHASAYSEPETTQVCDTMVHGVGTLSGLMGGHDGSSTICTPSGLPRTPTLYSNLLWQHCAYIVLRGRASQHYFDAIDIDSPACRTGVVPRELLPYGLAGSAVCGKLWRESPFCMDGWIVPAPSSVRSLCIDCTDTDHHSCFLIRLHSAIPLHVAIAPPQPRGLNVLDFRHSFWALQDFMQSETLHDATSLTDRAITMRSCHAFARFRVSLQPRMLTRIVHSSTSPEVGPMFGLRNDS</sequence>
<gene>
    <name evidence="1" type="ORF">HII31_11717</name>
</gene>
<protein>
    <submittedName>
        <fullName evidence="1">Uncharacterized protein</fullName>
    </submittedName>
</protein>
<dbReference type="Proteomes" id="UP000660729">
    <property type="component" value="Unassembled WGS sequence"/>
</dbReference>
<keyword evidence="2" id="KW-1185">Reference proteome</keyword>
<evidence type="ECO:0000313" key="1">
    <source>
        <dbReference type="EMBL" id="KAF7186923.1"/>
    </source>
</evidence>
<accession>A0A8H6R9F5</accession>
<comment type="caution">
    <text evidence="1">The sequence shown here is derived from an EMBL/GenBank/DDBJ whole genome shotgun (WGS) entry which is preliminary data.</text>
</comment>